<dbReference type="InterPro" id="IPR013098">
    <property type="entry name" value="Ig_I-set"/>
</dbReference>
<dbReference type="SMART" id="SM00034">
    <property type="entry name" value="CLECT"/>
    <property type="match status" value="1"/>
</dbReference>
<dbReference type="Gene3D" id="2.60.40.10">
    <property type="entry name" value="Immunoglobulins"/>
    <property type="match status" value="10"/>
</dbReference>
<reference evidence="6" key="1">
    <citation type="submission" date="2022-08" db="UniProtKB">
        <authorList>
            <consortium name="EnsemblMetazoa"/>
        </authorList>
    </citation>
    <scope>IDENTIFICATION</scope>
    <source>
        <strain evidence="6">05x7-T-G4-1.051#20</strain>
    </source>
</reference>
<dbReference type="SMART" id="SM00060">
    <property type="entry name" value="FN3"/>
    <property type="match status" value="3"/>
</dbReference>
<dbReference type="SMART" id="SM00409">
    <property type="entry name" value="IG"/>
    <property type="match status" value="6"/>
</dbReference>
<sequence length="1241" mass="138351">MQVISSGCHEILECPLDWFSHNAHCYRFQMHPQRTYEEAVKTCEGYGAALVSVNTLEENNFITQRLKDIDFIRSIWYTSGTLQDGSVRWNGDGTLSTAGSVLLSNIAHTDPNLRFIVYRYSENLFTYLLTKSGGDERFSFICEIKKTELNRIVQDERDFTYGSNITDPLKVERGPRFTVLPSNIVLTTRSYLPSIECIATGNPQPKYQWQRKRPTMDVEILTSNNAYTISNGKLTFDSTRLNETRDAGEYYCVASNKFGSVRSEPSRVSFGRLAQFPVVAPGPVNVALYQGTYLQCNPPSYKPNLKYQWMKENSFLLPVLNKHFFVSIGGNLYFSEVQTSDAAMYHCIVTLAALPGDTMATDQPPTETSMGMPLRVAGESASNYPAQIHTDFPAVFPRTPLLGMDVVIECLAYGRSPLDYSWIREGNKDIPKKAYTEDYNRVLVIPNIQFGDEGTYTCNVKGRSNTDQKSLLLTIDAKPYFLYPLRDLVVDEESHVTLRCDALGKPRPTFSWYKNSQPLVPVAGEIEIVSNVLTILRAQVGKHGGMYECTATNTHGTAITSAQVKVLSLRPTFIKYPLPTTLLAAESGNLTIPCQPEAAPAPEITWVKNGAQMSLSFTNGNQNGVQMLLNGYLKIVGVSLGDGGFYTCHAKNIHGDAQTTTNVIVSKGVYMAPIPREYHVDRNGTVFIQCQASYDASNLDLVYVWKFNGELIDFGRDTLLRKGTSGGLNGLFINYADYFHAGLYECIAQTTITQTSVATNVIVRGPPGMPGFVYRVKGSETPHSVTLKWTRAPDHGSQVQFYYIEAQTILNTTWRLMSKVSEMQTLLPGPNEADKRQFIVSGLIPYNNYRFRVYASNAYLDPGEISRPTEEIHIPGAKPIMAPTNVGGGGGSVGVLTITWKMLSKELQSGPNVVYYVYWRRSRNGETNLEFQSKRLLVSNKLLIQSNRTDGTYGTYTVPLPSDDLYYLPFDVMVGVGNYFGRGPNSSIETIYSSEGIPLARPVNVNGYEINSTALWVTWDPMDNTREKAKGVIKGYRITINIEIVDDDTNEISFKKVVTSYYHGQMSGNQVIGLEPNTDYWVTVEMFNSAGLSNPSERQRLSTCLGAPILYPEFVTISSHGPDSVYVEWRGVSTGLYEETLWGYKMRYWLQGDNIRTANDTITGKETQGVIYGIQRGYVYSLRVLGFSKGGDGKMSPTKYFTLGGLVPVDRTISEIRAAGTKDRASLLIVCVCILYSCVFT</sequence>
<dbReference type="Pfam" id="PF13927">
    <property type="entry name" value="Ig_3"/>
    <property type="match status" value="3"/>
</dbReference>
<feature type="domain" description="Ig-like" evidence="4">
    <location>
        <begin position="673"/>
        <end position="758"/>
    </location>
</feature>
<evidence type="ECO:0000256" key="1">
    <source>
        <dbReference type="ARBA" id="ARBA00022737"/>
    </source>
</evidence>
<evidence type="ECO:0008006" key="8">
    <source>
        <dbReference type="Google" id="ProtNLM"/>
    </source>
</evidence>
<evidence type="ECO:0000313" key="7">
    <source>
        <dbReference type="Proteomes" id="UP000005408"/>
    </source>
</evidence>
<dbReference type="Gene3D" id="3.10.100.10">
    <property type="entry name" value="Mannose-Binding Protein A, subunit A"/>
    <property type="match status" value="1"/>
</dbReference>
<dbReference type="GO" id="GO:0030424">
    <property type="term" value="C:axon"/>
    <property type="evidence" value="ECO:0007669"/>
    <property type="project" value="TreeGrafter"/>
</dbReference>
<evidence type="ECO:0000259" key="4">
    <source>
        <dbReference type="PROSITE" id="PS50835"/>
    </source>
</evidence>
<dbReference type="InterPro" id="IPR003961">
    <property type="entry name" value="FN3_dom"/>
</dbReference>
<dbReference type="InterPro" id="IPR003599">
    <property type="entry name" value="Ig_sub"/>
</dbReference>
<dbReference type="PANTHER" id="PTHR44170">
    <property type="entry name" value="PROTEIN SIDEKICK"/>
    <property type="match status" value="1"/>
</dbReference>
<dbReference type="GO" id="GO:0005886">
    <property type="term" value="C:plasma membrane"/>
    <property type="evidence" value="ECO:0007669"/>
    <property type="project" value="TreeGrafter"/>
</dbReference>
<dbReference type="InterPro" id="IPR016186">
    <property type="entry name" value="C-type_lectin-like/link_sf"/>
</dbReference>
<dbReference type="Pfam" id="PF05473">
    <property type="entry name" value="UL45"/>
    <property type="match status" value="1"/>
</dbReference>
<feature type="domain" description="Fibronectin type-III" evidence="5">
    <location>
        <begin position="1111"/>
        <end position="1206"/>
    </location>
</feature>
<dbReference type="InterPro" id="IPR036116">
    <property type="entry name" value="FN3_sf"/>
</dbReference>
<feature type="domain" description="Ig-like" evidence="4">
    <location>
        <begin position="277"/>
        <end position="350"/>
    </location>
</feature>
<feature type="domain" description="Ig-like" evidence="4">
    <location>
        <begin position="479"/>
        <end position="565"/>
    </location>
</feature>
<dbReference type="PROSITE" id="PS50853">
    <property type="entry name" value="FN3"/>
    <property type="match status" value="3"/>
</dbReference>
<dbReference type="PANTHER" id="PTHR44170:SF6">
    <property type="entry name" value="CONTACTIN"/>
    <property type="match status" value="1"/>
</dbReference>
<keyword evidence="7" id="KW-1185">Reference proteome</keyword>
<evidence type="ECO:0000259" key="3">
    <source>
        <dbReference type="PROSITE" id="PS50041"/>
    </source>
</evidence>
<dbReference type="SUPFAM" id="SSF49265">
    <property type="entry name" value="Fibronectin type III"/>
    <property type="match status" value="2"/>
</dbReference>
<dbReference type="InterPro" id="IPR007110">
    <property type="entry name" value="Ig-like_dom"/>
</dbReference>
<dbReference type="PROSITE" id="PS50835">
    <property type="entry name" value="IG_LIKE"/>
    <property type="match status" value="6"/>
</dbReference>
<feature type="domain" description="Ig-like" evidence="4">
    <location>
        <begin position="175"/>
        <end position="269"/>
    </location>
</feature>
<dbReference type="AlphaFoldDB" id="A0A8W8NH33"/>
<keyword evidence="1" id="KW-0677">Repeat</keyword>
<feature type="domain" description="Ig-like" evidence="4">
    <location>
        <begin position="571"/>
        <end position="666"/>
    </location>
</feature>
<dbReference type="GO" id="GO:0098609">
    <property type="term" value="P:cell-cell adhesion"/>
    <property type="evidence" value="ECO:0007669"/>
    <property type="project" value="TreeGrafter"/>
</dbReference>
<dbReference type="Pfam" id="PF00041">
    <property type="entry name" value="fn3"/>
    <property type="match status" value="2"/>
</dbReference>
<proteinExistence type="predicted"/>
<dbReference type="InterPro" id="IPR036179">
    <property type="entry name" value="Ig-like_dom_sf"/>
</dbReference>
<name>A0A8W8NH33_MAGGI</name>
<feature type="domain" description="C-type lectin" evidence="3">
    <location>
        <begin position="21"/>
        <end position="143"/>
    </location>
</feature>
<evidence type="ECO:0000256" key="2">
    <source>
        <dbReference type="ARBA" id="ARBA00023157"/>
    </source>
</evidence>
<evidence type="ECO:0000313" key="6">
    <source>
        <dbReference type="EnsemblMetazoa" id="G5257.3:cds"/>
    </source>
</evidence>
<dbReference type="CDD" id="cd00063">
    <property type="entry name" value="FN3"/>
    <property type="match status" value="3"/>
</dbReference>
<feature type="domain" description="Fibronectin type-III" evidence="5">
    <location>
        <begin position="1001"/>
        <end position="1106"/>
    </location>
</feature>
<dbReference type="InterPro" id="IPR001304">
    <property type="entry name" value="C-type_lectin-like"/>
</dbReference>
<organism evidence="6 7">
    <name type="scientific">Magallana gigas</name>
    <name type="common">Pacific oyster</name>
    <name type="synonym">Crassostrea gigas</name>
    <dbReference type="NCBI Taxonomy" id="29159"/>
    <lineage>
        <taxon>Eukaryota</taxon>
        <taxon>Metazoa</taxon>
        <taxon>Spiralia</taxon>
        <taxon>Lophotrochozoa</taxon>
        <taxon>Mollusca</taxon>
        <taxon>Bivalvia</taxon>
        <taxon>Autobranchia</taxon>
        <taxon>Pteriomorphia</taxon>
        <taxon>Ostreida</taxon>
        <taxon>Ostreoidea</taxon>
        <taxon>Ostreidae</taxon>
        <taxon>Magallana</taxon>
    </lineage>
</organism>
<feature type="domain" description="Ig-like" evidence="4">
    <location>
        <begin position="393"/>
        <end position="474"/>
    </location>
</feature>
<dbReference type="SUPFAM" id="SSF56436">
    <property type="entry name" value="C-type lectin-like"/>
    <property type="match status" value="1"/>
</dbReference>
<dbReference type="InterPro" id="IPR003598">
    <property type="entry name" value="Ig_sub2"/>
</dbReference>
<dbReference type="InterPro" id="IPR016187">
    <property type="entry name" value="CTDL_fold"/>
</dbReference>
<protein>
    <recommendedName>
        <fullName evidence="8">Contactin</fullName>
    </recommendedName>
</protein>
<evidence type="ECO:0000259" key="5">
    <source>
        <dbReference type="PROSITE" id="PS50853"/>
    </source>
</evidence>
<dbReference type="SMART" id="SM00408">
    <property type="entry name" value="IGc2"/>
    <property type="match status" value="4"/>
</dbReference>
<dbReference type="Proteomes" id="UP000005408">
    <property type="component" value="Unassembled WGS sequence"/>
</dbReference>
<keyword evidence="2" id="KW-1015">Disulfide bond</keyword>
<dbReference type="GO" id="GO:0007411">
    <property type="term" value="P:axon guidance"/>
    <property type="evidence" value="ECO:0007669"/>
    <property type="project" value="TreeGrafter"/>
</dbReference>
<dbReference type="InterPro" id="IPR013783">
    <property type="entry name" value="Ig-like_fold"/>
</dbReference>
<dbReference type="CDD" id="cd00037">
    <property type="entry name" value="CLECT"/>
    <property type="match status" value="1"/>
</dbReference>
<accession>A0A8W8NH33</accession>
<feature type="domain" description="Fibronectin type-III" evidence="5">
    <location>
        <begin position="766"/>
        <end position="877"/>
    </location>
</feature>
<dbReference type="Pfam" id="PF07679">
    <property type="entry name" value="I-set"/>
    <property type="match status" value="1"/>
</dbReference>
<dbReference type="PROSITE" id="PS50041">
    <property type="entry name" value="C_TYPE_LECTIN_2"/>
    <property type="match status" value="1"/>
</dbReference>
<dbReference type="EnsemblMetazoa" id="G5257.3">
    <property type="protein sequence ID" value="G5257.3:cds"/>
    <property type="gene ID" value="G5257"/>
</dbReference>
<dbReference type="SUPFAM" id="SSF48726">
    <property type="entry name" value="Immunoglobulin"/>
    <property type="match status" value="6"/>
</dbReference>